<dbReference type="Proteomes" id="UP000694561">
    <property type="component" value="Unplaced"/>
</dbReference>
<organism evidence="3 4">
    <name type="scientific">Monodon monoceros</name>
    <name type="common">Narwhal</name>
    <name type="synonym">Ceratodon monodon</name>
    <dbReference type="NCBI Taxonomy" id="40151"/>
    <lineage>
        <taxon>Eukaryota</taxon>
        <taxon>Metazoa</taxon>
        <taxon>Chordata</taxon>
        <taxon>Craniata</taxon>
        <taxon>Vertebrata</taxon>
        <taxon>Euteleostomi</taxon>
        <taxon>Mammalia</taxon>
        <taxon>Eutheria</taxon>
        <taxon>Laurasiatheria</taxon>
        <taxon>Artiodactyla</taxon>
        <taxon>Whippomorpha</taxon>
        <taxon>Cetacea</taxon>
        <taxon>Odontoceti</taxon>
        <taxon>Monodontidae</taxon>
        <taxon>Monodon</taxon>
    </lineage>
</organism>
<accession>A0A8C6AHM0</accession>
<evidence type="ECO:0000259" key="2">
    <source>
        <dbReference type="PROSITE" id="PS51465"/>
    </source>
</evidence>
<dbReference type="SUPFAM" id="SSF100895">
    <property type="entry name" value="Kazal-type serine protease inhibitors"/>
    <property type="match status" value="1"/>
</dbReference>
<dbReference type="Pfam" id="PF00050">
    <property type="entry name" value="Kazal_1"/>
    <property type="match status" value="1"/>
</dbReference>
<dbReference type="PROSITE" id="PS00282">
    <property type="entry name" value="KAZAL_1"/>
    <property type="match status" value="1"/>
</dbReference>
<reference evidence="3" key="1">
    <citation type="submission" date="2025-08" db="UniProtKB">
        <authorList>
            <consortium name="Ensembl"/>
        </authorList>
    </citation>
    <scope>IDENTIFICATION</scope>
</reference>
<dbReference type="Gene3D" id="3.30.60.30">
    <property type="match status" value="1"/>
</dbReference>
<protein>
    <recommendedName>
        <fullName evidence="2">Kazal-like domain-containing protein</fullName>
    </recommendedName>
</protein>
<keyword evidence="4" id="KW-1185">Reference proteome</keyword>
<dbReference type="PANTHER" id="PTHR21312:SF30">
    <property type="entry name" value="SERINE PROTEASE INHIBITOR KAZAL-TYPE 11-RELATED"/>
    <property type="match status" value="1"/>
</dbReference>
<proteinExistence type="predicted"/>
<sequence>MCVMWVGGKIPSIITNLGEGGSSLSCKKLSFGNGQFVPVPCVISIPMHLFYRLDNMSLFSSWIKVIFIIGLAFPLYFETAFVPLRETRETPECNVYVDQLHFCTREMDPICATNGRTYSNKCVFCNEKLEDSGNFDFSHWGCC</sequence>
<dbReference type="InterPro" id="IPR036058">
    <property type="entry name" value="Kazal_dom_sf"/>
</dbReference>
<dbReference type="InterPro" id="IPR002350">
    <property type="entry name" value="Kazal_dom"/>
</dbReference>
<dbReference type="PROSITE" id="PS51465">
    <property type="entry name" value="KAZAL_2"/>
    <property type="match status" value="1"/>
</dbReference>
<keyword evidence="1" id="KW-0472">Membrane</keyword>
<dbReference type="Ensembl" id="ENSMMNT00015001049.1">
    <property type="protein sequence ID" value="ENSMMNP00015000941.1"/>
    <property type="gene ID" value="ENSMMNG00015000765.1"/>
</dbReference>
<dbReference type="AlphaFoldDB" id="A0A8C6AHM0"/>
<evidence type="ECO:0000313" key="4">
    <source>
        <dbReference type="Proteomes" id="UP000694561"/>
    </source>
</evidence>
<dbReference type="SMART" id="SM00280">
    <property type="entry name" value="KAZAL"/>
    <property type="match status" value="1"/>
</dbReference>
<name>A0A8C6AHM0_MONMO</name>
<evidence type="ECO:0000256" key="1">
    <source>
        <dbReference type="SAM" id="Phobius"/>
    </source>
</evidence>
<evidence type="ECO:0000313" key="3">
    <source>
        <dbReference type="Ensembl" id="ENSMMNP00015000941.1"/>
    </source>
</evidence>
<feature type="domain" description="Kazal-like" evidence="2">
    <location>
        <begin position="87"/>
        <end position="143"/>
    </location>
</feature>
<keyword evidence="1" id="KW-0812">Transmembrane</keyword>
<gene>
    <name evidence="3" type="primary">SPINK9</name>
</gene>
<feature type="transmembrane region" description="Helical" evidence="1">
    <location>
        <begin position="56"/>
        <end position="77"/>
    </location>
</feature>
<dbReference type="PANTHER" id="PTHR21312">
    <property type="entry name" value="SERINE PROTEASE INHIBITOR"/>
    <property type="match status" value="1"/>
</dbReference>
<reference evidence="3" key="2">
    <citation type="submission" date="2025-09" db="UniProtKB">
        <authorList>
            <consortium name="Ensembl"/>
        </authorList>
    </citation>
    <scope>IDENTIFICATION</scope>
</reference>
<dbReference type="GeneTree" id="ENSGT00940000165308"/>
<keyword evidence="1" id="KW-1133">Transmembrane helix</keyword>